<dbReference type="PANTHER" id="PTHR45712">
    <property type="entry name" value="AGAP008170-PA"/>
    <property type="match status" value="1"/>
</dbReference>
<reference evidence="8" key="1">
    <citation type="submission" date="2021-12" db="EMBL/GenBank/DDBJ databases">
        <authorList>
            <person name="Martin H S."/>
        </authorList>
    </citation>
    <scope>NUCLEOTIDE SEQUENCE</scope>
</reference>
<protein>
    <recommendedName>
        <fullName evidence="7">LRRNT domain-containing protein</fullName>
    </recommendedName>
</protein>
<dbReference type="AlphaFoldDB" id="A0A8J9VPG2"/>
<dbReference type="Gene3D" id="3.80.10.10">
    <property type="entry name" value="Ribonuclease Inhibitor"/>
    <property type="match status" value="1"/>
</dbReference>
<dbReference type="InterPro" id="IPR003591">
    <property type="entry name" value="Leu-rich_rpt_typical-subtyp"/>
</dbReference>
<dbReference type="SUPFAM" id="SSF52058">
    <property type="entry name" value="L domain-like"/>
    <property type="match status" value="1"/>
</dbReference>
<evidence type="ECO:0000259" key="7">
    <source>
        <dbReference type="SMART" id="SM00013"/>
    </source>
</evidence>
<dbReference type="InterPro" id="IPR000372">
    <property type="entry name" value="LRRNT"/>
</dbReference>
<feature type="region of interest" description="Disordered" evidence="5">
    <location>
        <begin position="18"/>
        <end position="50"/>
    </location>
</feature>
<dbReference type="OrthoDB" id="5954366at2759"/>
<evidence type="ECO:0000256" key="3">
    <source>
        <dbReference type="ARBA" id="ARBA00022737"/>
    </source>
</evidence>
<proteinExistence type="predicted"/>
<evidence type="ECO:0000256" key="2">
    <source>
        <dbReference type="ARBA" id="ARBA00022729"/>
    </source>
</evidence>
<evidence type="ECO:0000313" key="8">
    <source>
        <dbReference type="EMBL" id="CAH0715467.1"/>
    </source>
</evidence>
<evidence type="ECO:0000256" key="1">
    <source>
        <dbReference type="ARBA" id="ARBA00022614"/>
    </source>
</evidence>
<accession>A0A8J9VPG2</accession>
<evidence type="ECO:0000256" key="6">
    <source>
        <dbReference type="SAM" id="Phobius"/>
    </source>
</evidence>
<feature type="compositionally biased region" description="Basic and acidic residues" evidence="5">
    <location>
        <begin position="440"/>
        <end position="449"/>
    </location>
</feature>
<feature type="compositionally biased region" description="Polar residues" evidence="5">
    <location>
        <begin position="415"/>
        <end position="434"/>
    </location>
</feature>
<feature type="region of interest" description="Disordered" evidence="5">
    <location>
        <begin position="414"/>
        <end position="449"/>
    </location>
</feature>
<keyword evidence="6" id="KW-0812">Transmembrane</keyword>
<dbReference type="Pfam" id="PF01462">
    <property type="entry name" value="LRRNT"/>
    <property type="match status" value="1"/>
</dbReference>
<dbReference type="SMART" id="SM00013">
    <property type="entry name" value="LRRNT"/>
    <property type="match status" value="1"/>
</dbReference>
<evidence type="ECO:0000256" key="4">
    <source>
        <dbReference type="ARBA" id="ARBA00023180"/>
    </source>
</evidence>
<dbReference type="Proteomes" id="UP000838878">
    <property type="component" value="Chromosome 10"/>
</dbReference>
<dbReference type="PANTHER" id="PTHR45712:SF22">
    <property type="entry name" value="INSULIN-LIKE GROWTH FACTOR-BINDING PROTEIN COMPLEX ACID LABILE SUBUNIT"/>
    <property type="match status" value="1"/>
</dbReference>
<evidence type="ECO:0000256" key="5">
    <source>
        <dbReference type="SAM" id="MobiDB-lite"/>
    </source>
</evidence>
<keyword evidence="3" id="KW-0677">Repeat</keyword>
<keyword evidence="6" id="KW-0472">Membrane</keyword>
<organism evidence="8 9">
    <name type="scientific">Brenthis ino</name>
    <name type="common">lesser marbled fritillary</name>
    <dbReference type="NCBI Taxonomy" id="405034"/>
    <lineage>
        <taxon>Eukaryota</taxon>
        <taxon>Metazoa</taxon>
        <taxon>Ecdysozoa</taxon>
        <taxon>Arthropoda</taxon>
        <taxon>Hexapoda</taxon>
        <taxon>Insecta</taxon>
        <taxon>Pterygota</taxon>
        <taxon>Neoptera</taxon>
        <taxon>Endopterygota</taxon>
        <taxon>Lepidoptera</taxon>
        <taxon>Glossata</taxon>
        <taxon>Ditrysia</taxon>
        <taxon>Papilionoidea</taxon>
        <taxon>Nymphalidae</taxon>
        <taxon>Heliconiinae</taxon>
        <taxon>Argynnini</taxon>
        <taxon>Brenthis</taxon>
    </lineage>
</organism>
<dbReference type="InterPro" id="IPR032675">
    <property type="entry name" value="LRR_dom_sf"/>
</dbReference>
<feature type="domain" description="LRRNT" evidence="7">
    <location>
        <begin position="90"/>
        <end position="128"/>
    </location>
</feature>
<gene>
    <name evidence="8" type="ORF">BINO364_LOCUS2392</name>
</gene>
<sequence length="449" mass="48309">MVNVKPVYSAGAVNAQNEDELHIPVETDNQFPPDNTETDGLIEGSGSGVIDEPVIDSTTDSNILANAELIKVPIEEELIINTESNSTKLPCPEPCVCHTEGDTEDFVVDCSGYNLKEFPSPLDPRTTTLKLHNNKLTEIPKEVSNLKKLKVLNANNNLIMELASGSVSELPELVILKLGNNRLIEYPKDLKNSLYLTKLEELDLSGNDMRTGLTKDKFTNFNSLHKLILPKTTSDFMLDLCGSLKGTLETVCEESCDATSLDCPDAPENIDENLFDGALPGMISLNGVIVDNKHPAEKSDISGIEGTTIVTTTILPVTKKSPVTEQNKPVNEYSLRNEVDKIPNEIKSSINVIADSPKEAIDDADVKVGAKTSDSKAGGGGVDKSVIGIVVAGMVVVVAGITIKKNWSAIKKKFSSSPNRAVSERSGTNVNGTTPEEVPLQDKADKSPV</sequence>
<feature type="transmembrane region" description="Helical" evidence="6">
    <location>
        <begin position="385"/>
        <end position="403"/>
    </location>
</feature>
<feature type="non-terminal residue" evidence="8">
    <location>
        <position position="449"/>
    </location>
</feature>
<keyword evidence="9" id="KW-1185">Reference proteome</keyword>
<dbReference type="Pfam" id="PF13855">
    <property type="entry name" value="LRR_8"/>
    <property type="match status" value="1"/>
</dbReference>
<keyword evidence="6" id="KW-1133">Transmembrane helix</keyword>
<dbReference type="InterPro" id="IPR050333">
    <property type="entry name" value="SLRP"/>
</dbReference>
<keyword evidence="2" id="KW-0732">Signal</keyword>
<name>A0A8J9VPG2_9NEOP</name>
<dbReference type="InterPro" id="IPR001611">
    <property type="entry name" value="Leu-rich_rpt"/>
</dbReference>
<keyword evidence="1" id="KW-0433">Leucine-rich repeat</keyword>
<dbReference type="SMART" id="SM00369">
    <property type="entry name" value="LRR_TYP"/>
    <property type="match status" value="3"/>
</dbReference>
<evidence type="ECO:0000313" key="9">
    <source>
        <dbReference type="Proteomes" id="UP000838878"/>
    </source>
</evidence>
<keyword evidence="4" id="KW-0325">Glycoprotein</keyword>
<dbReference type="EMBL" id="OV170230">
    <property type="protein sequence ID" value="CAH0715467.1"/>
    <property type="molecule type" value="Genomic_DNA"/>
</dbReference>